<gene>
    <name evidence="7" type="ORF">niasHS_011768</name>
</gene>
<organism evidence="7 8">
    <name type="scientific">Heterodera schachtii</name>
    <name type="common">Sugarbeet cyst nematode worm</name>
    <name type="synonym">Tylenchus schachtii</name>
    <dbReference type="NCBI Taxonomy" id="97005"/>
    <lineage>
        <taxon>Eukaryota</taxon>
        <taxon>Metazoa</taxon>
        <taxon>Ecdysozoa</taxon>
        <taxon>Nematoda</taxon>
        <taxon>Chromadorea</taxon>
        <taxon>Rhabditida</taxon>
        <taxon>Tylenchina</taxon>
        <taxon>Tylenchomorpha</taxon>
        <taxon>Tylenchoidea</taxon>
        <taxon>Heteroderidae</taxon>
        <taxon>Heteroderinae</taxon>
        <taxon>Heterodera</taxon>
    </lineage>
</organism>
<feature type="domain" description="ABC-2 type transporter transmembrane" evidence="6">
    <location>
        <begin position="114"/>
        <end position="350"/>
    </location>
</feature>
<keyword evidence="3 5" id="KW-1133">Transmembrane helix</keyword>
<dbReference type="Proteomes" id="UP001620645">
    <property type="component" value="Unassembled WGS sequence"/>
</dbReference>
<keyword evidence="8" id="KW-1185">Reference proteome</keyword>
<proteinExistence type="predicted"/>
<evidence type="ECO:0000256" key="4">
    <source>
        <dbReference type="ARBA" id="ARBA00023136"/>
    </source>
</evidence>
<dbReference type="AlphaFoldDB" id="A0ABD2I8W3"/>
<accession>A0ABD2I8W3</accession>
<dbReference type="InterPro" id="IPR013525">
    <property type="entry name" value="ABC2_TM"/>
</dbReference>
<comment type="subcellular location">
    <subcellularLocation>
        <location evidence="1">Membrane</location>
        <topology evidence="1">Multi-pass membrane protein</topology>
    </subcellularLocation>
</comment>
<reference evidence="7 8" key="1">
    <citation type="submission" date="2024-10" db="EMBL/GenBank/DDBJ databases">
        <authorList>
            <person name="Kim D."/>
        </authorList>
    </citation>
    <scope>NUCLEOTIDE SEQUENCE [LARGE SCALE GENOMIC DNA]</scope>
    <source>
        <strain evidence="7">Taebaek</strain>
    </source>
</reference>
<sequence>MSGTQMSGHKSRAANVRFWLGSQMYGPQMSEPQMSGTQECFVSVSLFLLLALLYGFSCIQLTVLFCTFTQKGQLVQLMVSPSLWLLPLVSAFKWRALSKLEEMTIPLQVLLDNDDNATWLSKTITDMAKAHPSIELLQIDGDKQMNKTHWPPLGIGALISRNQSNGKLNVQLLFNGATYHGPEIALNLLGNAMLGNATTIGHKQGFGLQLFRTIIQPNIELYGEDENPFGMLKDLFKDVMGNMGAAMSVITAFFIMTATMVMPLLLLTHLHPFVYWASVLLWNFVLYAVFCSVIGVSLFFFKWMSPFFGSIIPIWLFYFWATVPMIGCASFLFEKPALSSLFFFASLLLLGELEAAKGRHETYERAGKLLREKLWGGPALNRRLWLSGPVFFQLNYRPCPLQLPTLLDHIGSIVATIDPLIFLSGKLLLLYLSCEGIQCAYVLVYGRLHAFPPLAPLF</sequence>
<evidence type="ECO:0000259" key="6">
    <source>
        <dbReference type="Pfam" id="PF12698"/>
    </source>
</evidence>
<dbReference type="GO" id="GO:0016020">
    <property type="term" value="C:membrane"/>
    <property type="evidence" value="ECO:0007669"/>
    <property type="project" value="UniProtKB-SubCell"/>
</dbReference>
<evidence type="ECO:0000313" key="7">
    <source>
        <dbReference type="EMBL" id="KAL3076627.1"/>
    </source>
</evidence>
<feature type="transmembrane region" description="Helical" evidence="5">
    <location>
        <begin position="245"/>
        <end position="267"/>
    </location>
</feature>
<feature type="transmembrane region" description="Helical" evidence="5">
    <location>
        <begin position="273"/>
        <end position="300"/>
    </location>
</feature>
<keyword evidence="4 5" id="KW-0472">Membrane</keyword>
<dbReference type="Pfam" id="PF12698">
    <property type="entry name" value="ABC2_membrane_3"/>
    <property type="match status" value="1"/>
</dbReference>
<name>A0ABD2I8W3_HETSC</name>
<evidence type="ECO:0000256" key="2">
    <source>
        <dbReference type="ARBA" id="ARBA00022692"/>
    </source>
</evidence>
<evidence type="ECO:0000256" key="3">
    <source>
        <dbReference type="ARBA" id="ARBA00022989"/>
    </source>
</evidence>
<comment type="caution">
    <text evidence="7">The sequence shown here is derived from an EMBL/GenBank/DDBJ whole genome shotgun (WGS) entry which is preliminary data.</text>
</comment>
<evidence type="ECO:0000313" key="8">
    <source>
        <dbReference type="Proteomes" id="UP001620645"/>
    </source>
</evidence>
<feature type="transmembrane region" description="Helical" evidence="5">
    <location>
        <begin position="312"/>
        <end position="332"/>
    </location>
</feature>
<keyword evidence="2 5" id="KW-0812">Transmembrane</keyword>
<feature type="transmembrane region" description="Helical" evidence="5">
    <location>
        <begin position="40"/>
        <end position="62"/>
    </location>
</feature>
<protein>
    <recommendedName>
        <fullName evidence="6">ABC-2 type transporter transmembrane domain-containing protein</fullName>
    </recommendedName>
</protein>
<evidence type="ECO:0000256" key="1">
    <source>
        <dbReference type="ARBA" id="ARBA00004141"/>
    </source>
</evidence>
<dbReference type="EMBL" id="JBICCN010000332">
    <property type="protein sequence ID" value="KAL3076627.1"/>
    <property type="molecule type" value="Genomic_DNA"/>
</dbReference>
<evidence type="ECO:0000256" key="5">
    <source>
        <dbReference type="SAM" id="Phobius"/>
    </source>
</evidence>